<feature type="compositionally biased region" description="Pro residues" evidence="1">
    <location>
        <begin position="371"/>
        <end position="395"/>
    </location>
</feature>
<dbReference type="Pfam" id="PF11976">
    <property type="entry name" value="Rad60-SLD"/>
    <property type="match status" value="1"/>
</dbReference>
<feature type="domain" description="Rad60/SUMO-like" evidence="2">
    <location>
        <begin position="511"/>
        <end position="566"/>
    </location>
</feature>
<feature type="region of interest" description="Disordered" evidence="1">
    <location>
        <begin position="368"/>
        <end position="402"/>
    </location>
</feature>
<reference evidence="3" key="1">
    <citation type="submission" date="2021-02" db="EMBL/GenBank/DDBJ databases">
        <authorList>
            <person name="Dougan E. K."/>
            <person name="Rhodes N."/>
            <person name="Thang M."/>
            <person name="Chan C."/>
        </authorList>
    </citation>
    <scope>NUCLEOTIDE SEQUENCE</scope>
</reference>
<protein>
    <recommendedName>
        <fullName evidence="2">Rad60/SUMO-like domain-containing protein</fullName>
    </recommendedName>
</protein>
<keyword evidence="4" id="KW-1185">Reference proteome</keyword>
<feature type="region of interest" description="Disordered" evidence="1">
    <location>
        <begin position="245"/>
        <end position="273"/>
    </location>
</feature>
<feature type="non-terminal residue" evidence="3">
    <location>
        <position position="589"/>
    </location>
</feature>
<accession>A0A812WC61</accession>
<dbReference type="InterPro" id="IPR022617">
    <property type="entry name" value="Rad60/SUMO-like_dom"/>
</dbReference>
<dbReference type="PANTHER" id="PTHR10562">
    <property type="entry name" value="SMALL UBIQUITIN-RELATED MODIFIER"/>
    <property type="match status" value="1"/>
</dbReference>
<dbReference type="CDD" id="cd01763">
    <property type="entry name" value="Ubl_SUMO_like"/>
    <property type="match status" value="2"/>
</dbReference>
<dbReference type="OrthoDB" id="441538at2759"/>
<dbReference type="AlphaFoldDB" id="A0A812WC61"/>
<evidence type="ECO:0000256" key="1">
    <source>
        <dbReference type="SAM" id="MobiDB-lite"/>
    </source>
</evidence>
<dbReference type="SUPFAM" id="SSF54236">
    <property type="entry name" value="Ubiquitin-like"/>
    <property type="match status" value="2"/>
</dbReference>
<dbReference type="InterPro" id="IPR029071">
    <property type="entry name" value="Ubiquitin-like_domsf"/>
</dbReference>
<evidence type="ECO:0000313" key="3">
    <source>
        <dbReference type="EMBL" id="CAE7665014.1"/>
    </source>
</evidence>
<feature type="compositionally biased region" description="Low complexity" evidence="1">
    <location>
        <begin position="245"/>
        <end position="272"/>
    </location>
</feature>
<dbReference type="Proteomes" id="UP000601435">
    <property type="component" value="Unassembled WGS sequence"/>
</dbReference>
<evidence type="ECO:0000259" key="2">
    <source>
        <dbReference type="Pfam" id="PF11976"/>
    </source>
</evidence>
<proteinExistence type="predicted"/>
<organism evidence="3 4">
    <name type="scientific">Symbiodinium necroappetens</name>
    <dbReference type="NCBI Taxonomy" id="1628268"/>
    <lineage>
        <taxon>Eukaryota</taxon>
        <taxon>Sar</taxon>
        <taxon>Alveolata</taxon>
        <taxon>Dinophyceae</taxon>
        <taxon>Suessiales</taxon>
        <taxon>Symbiodiniaceae</taxon>
        <taxon>Symbiodinium</taxon>
    </lineage>
</organism>
<comment type="caution">
    <text evidence="3">The sequence shown here is derived from an EMBL/GenBank/DDBJ whole genome shotgun (WGS) entry which is preliminary data.</text>
</comment>
<dbReference type="Gene3D" id="3.10.20.90">
    <property type="entry name" value="Phosphatidylinositol 3-kinase Catalytic Subunit, Chain A, domain 1"/>
    <property type="match status" value="2"/>
</dbReference>
<evidence type="ECO:0000313" key="4">
    <source>
        <dbReference type="Proteomes" id="UP000601435"/>
    </source>
</evidence>
<gene>
    <name evidence="3" type="ORF">SNEC2469_LOCUS18969</name>
</gene>
<name>A0A812WC61_9DINO</name>
<sequence>MASAACQRHVADGDAQGPMFGDGAMLVQLLPQGWEPQALGPERDGRFWRHCYWLHKSAPWKKLISAWAEDHRLLAGGLCLRDSEGREVPLDQTPDMDASGPDAATEMAVVLREGATSEEIGRWEAAAKHQCEPRAPPDGTQRVRITAWRDDRQNASTSLTFCVPPDIALRGLMVEWCSRQGLSLEDVCFKAEAGGEITSADTLKSLAPDEDLPRAEMFDIRADPRSDRPAKTQSVQLPDMYLASQPQHSAAPAAESASKPSAAQPPSKSAAPRVQVRIAAHGILSERLKPSSEQAGLSFWTKMLAPIGKVTAAWCRHHGLTQDSIFVSYNGKPLQAGDTPATHGWSPNTEVILEALHVSDPRVMQVMEPRLPQPPRPPQPPQPPQPHPTTNPSPAKPVESERPGGRALLKVYDEVECFEFWMRPTTTFERMMKAWREQRKLEPARNVRFQLMEGEGLRAGDLAANETPALRGWSPTTGGVIMVRAHAAESPVDPNRSMSVKVEADSPNGVNEVKFNMRLSAPLGKMMKAWCGHHGLPLEKATFMFQQRVLTPEDTLQSLGCTSGEVVFKAVPSEAKAREEGMEAKTEAK</sequence>
<dbReference type="EMBL" id="CAJNJA010032216">
    <property type="protein sequence ID" value="CAE7665014.1"/>
    <property type="molecule type" value="Genomic_DNA"/>
</dbReference>